<keyword evidence="1" id="KW-0472">Membrane</keyword>
<protein>
    <submittedName>
        <fullName evidence="2">Uncharacterized protein</fullName>
    </submittedName>
</protein>
<dbReference type="AlphaFoldDB" id="A0A318R2I2"/>
<dbReference type="EMBL" id="QJUE01000005">
    <property type="protein sequence ID" value="PYE01141.1"/>
    <property type="molecule type" value="Genomic_DNA"/>
</dbReference>
<gene>
    <name evidence="2" type="ORF">DNJ73_06850</name>
</gene>
<dbReference type="Proteomes" id="UP000247807">
    <property type="component" value="Unassembled WGS sequence"/>
</dbReference>
<organism evidence="2 3">
    <name type="scientific">Prochlorococcus marinus XMU1408</name>
    <dbReference type="NCBI Taxonomy" id="2213228"/>
    <lineage>
        <taxon>Bacteria</taxon>
        <taxon>Bacillati</taxon>
        <taxon>Cyanobacteriota</taxon>
        <taxon>Cyanophyceae</taxon>
        <taxon>Synechococcales</taxon>
        <taxon>Prochlorococcaceae</taxon>
        <taxon>Prochlorococcus</taxon>
    </lineage>
</organism>
<reference evidence="2 3" key="1">
    <citation type="journal article" date="2018" name="Appl. Environ. Microbiol.">
        <title>Genome rearrangement shapes Prochlorococcus ecological adaptation.</title>
        <authorList>
            <person name="Yan W."/>
            <person name="Wei S."/>
            <person name="Wang Q."/>
            <person name="Xiao X."/>
            <person name="Zeng Q."/>
            <person name="Jiao N."/>
            <person name="Zhang R."/>
        </authorList>
    </citation>
    <scope>NUCLEOTIDE SEQUENCE [LARGE SCALE GENOMIC DNA]</scope>
    <source>
        <strain evidence="2 3">XMU1408</strain>
    </source>
</reference>
<evidence type="ECO:0000313" key="2">
    <source>
        <dbReference type="EMBL" id="PYE01141.1"/>
    </source>
</evidence>
<accession>A0A318R2I2</accession>
<proteinExistence type="predicted"/>
<name>A0A318R2I2_PROMR</name>
<comment type="caution">
    <text evidence="2">The sequence shown here is derived from an EMBL/GenBank/DDBJ whole genome shotgun (WGS) entry which is preliminary data.</text>
</comment>
<keyword evidence="1" id="KW-1133">Transmembrane helix</keyword>
<sequence>MIDQTDYVDEVLKEKIKNLLDEDNKTKKWSEGLWIKSLILFPIIIFIVGLFIVNRPEKLTDILLVSLYPLALISIGLIILFGMRANFK</sequence>
<dbReference type="OrthoDB" id="10011290at2"/>
<dbReference type="RefSeq" id="WP_158466968.1">
    <property type="nucleotide sequence ID" value="NZ_QJUE01000005.1"/>
</dbReference>
<feature type="transmembrane region" description="Helical" evidence="1">
    <location>
        <begin position="65"/>
        <end position="83"/>
    </location>
</feature>
<evidence type="ECO:0000313" key="3">
    <source>
        <dbReference type="Proteomes" id="UP000247807"/>
    </source>
</evidence>
<evidence type="ECO:0000256" key="1">
    <source>
        <dbReference type="SAM" id="Phobius"/>
    </source>
</evidence>
<feature type="transmembrane region" description="Helical" evidence="1">
    <location>
        <begin position="33"/>
        <end position="53"/>
    </location>
</feature>
<keyword evidence="1" id="KW-0812">Transmembrane</keyword>